<feature type="region of interest" description="Disordered" evidence="1">
    <location>
        <begin position="123"/>
        <end position="151"/>
    </location>
</feature>
<sequence>MDETNFASLSPTLLARKGGAKPAMRPQITPLNVGSAAESLEDLGWNDMGEEDAAARHDAEVAHLTPAPANPDTAAEAQALDQQSQAALADAPVKTPEVHRQQQALSEKLTSTNDTAQPRSASLLADKKPAAQPPLPTSSAPARKRRSALDRGKRAAFTLRLDAERHFKLRLACTLRSRSAQQLVTDALDELLGEMPDVDSLAAQLRGQGETA</sequence>
<keyword evidence="3" id="KW-1185">Reference proteome</keyword>
<dbReference type="SUPFAM" id="SSF47598">
    <property type="entry name" value="Ribbon-helix-helix"/>
    <property type="match status" value="1"/>
</dbReference>
<dbReference type="Proteomes" id="UP000442714">
    <property type="component" value="Unassembled WGS sequence"/>
</dbReference>
<organism evidence="2 3">
    <name type="scientific">Pontixanthobacter aquaemixtae</name>
    <dbReference type="NCBI Taxonomy" id="1958940"/>
    <lineage>
        <taxon>Bacteria</taxon>
        <taxon>Pseudomonadati</taxon>
        <taxon>Pseudomonadota</taxon>
        <taxon>Alphaproteobacteria</taxon>
        <taxon>Sphingomonadales</taxon>
        <taxon>Erythrobacteraceae</taxon>
        <taxon>Pontixanthobacter</taxon>
    </lineage>
</organism>
<dbReference type="OrthoDB" id="7507351at2"/>
<feature type="region of interest" description="Disordered" evidence="1">
    <location>
        <begin position="1"/>
        <end position="35"/>
    </location>
</feature>
<gene>
    <name evidence="2" type="ORF">GRI41_01130</name>
</gene>
<feature type="compositionally biased region" description="Polar residues" evidence="1">
    <location>
        <begin position="1"/>
        <end position="11"/>
    </location>
</feature>
<proteinExistence type="predicted"/>
<evidence type="ECO:0000313" key="3">
    <source>
        <dbReference type="Proteomes" id="UP000442714"/>
    </source>
</evidence>
<evidence type="ECO:0000313" key="2">
    <source>
        <dbReference type="EMBL" id="MXO89416.1"/>
    </source>
</evidence>
<protein>
    <submittedName>
        <fullName evidence="2">Uncharacterized protein</fullName>
    </submittedName>
</protein>
<reference evidence="2 3" key="1">
    <citation type="submission" date="2019-12" db="EMBL/GenBank/DDBJ databases">
        <title>Genomic-based taxomic classification of the family Erythrobacteraceae.</title>
        <authorList>
            <person name="Xu L."/>
        </authorList>
    </citation>
    <scope>NUCLEOTIDE SEQUENCE [LARGE SCALE GENOMIC DNA]</scope>
    <source>
        <strain evidence="2 3">KCTC 52763</strain>
    </source>
</reference>
<comment type="caution">
    <text evidence="2">The sequence shown here is derived from an EMBL/GenBank/DDBJ whole genome shotgun (WGS) entry which is preliminary data.</text>
</comment>
<dbReference type="RefSeq" id="WP_160602815.1">
    <property type="nucleotide sequence ID" value="NZ_WTYX01000001.1"/>
</dbReference>
<evidence type="ECO:0000256" key="1">
    <source>
        <dbReference type="SAM" id="MobiDB-lite"/>
    </source>
</evidence>
<dbReference type="GO" id="GO:0006355">
    <property type="term" value="P:regulation of DNA-templated transcription"/>
    <property type="evidence" value="ECO:0007669"/>
    <property type="project" value="InterPro"/>
</dbReference>
<dbReference type="AlphaFoldDB" id="A0A844ZQX0"/>
<dbReference type="InterPro" id="IPR010985">
    <property type="entry name" value="Ribbon_hlx_hlx"/>
</dbReference>
<name>A0A844ZQX0_9SPHN</name>
<accession>A0A844ZQX0</accession>
<dbReference type="EMBL" id="WTYX01000001">
    <property type="protein sequence ID" value="MXO89416.1"/>
    <property type="molecule type" value="Genomic_DNA"/>
</dbReference>